<dbReference type="RefSeq" id="WP_005999524.1">
    <property type="nucleotide sequence ID" value="NZ_AAEW02000006.1"/>
</dbReference>
<dbReference type="GO" id="GO:0008967">
    <property type="term" value="F:phosphoglycolate phosphatase activity"/>
    <property type="evidence" value="ECO:0007669"/>
    <property type="project" value="UniProtKB-EC"/>
</dbReference>
<dbReference type="InterPro" id="IPR050155">
    <property type="entry name" value="HAD-like_hydrolase_sf"/>
</dbReference>
<dbReference type="NCBIfam" id="TIGR01549">
    <property type="entry name" value="HAD-SF-IA-v1"/>
    <property type="match status" value="1"/>
</dbReference>
<reference evidence="5" key="1">
    <citation type="submission" date="2006-05" db="EMBL/GenBank/DDBJ databases">
        <title>Annotation of the draft genome assembly of Desulfuromonas acetoxidans DSM 684.</title>
        <authorList>
            <consortium name="US DOE Joint Genome Institute (JGI-ORNL)"/>
            <person name="Larimer F."/>
            <person name="Land M."/>
            <person name="Hauser L."/>
        </authorList>
    </citation>
    <scope>NUCLEOTIDE SEQUENCE [LARGE SCALE GENOMIC DNA]</scope>
    <source>
        <strain evidence="5">DSM 684</strain>
    </source>
</reference>
<dbReference type="InterPro" id="IPR041492">
    <property type="entry name" value="HAD_2"/>
</dbReference>
<sequence length="205" mass="22967">MSAECRVVVFDCDGVMVDSRQANLAYYNVILRHFGEPEVDTGQKERAHLCHTGSSPQVFAGLLGEERLQEALSVASQVDYDQFIPQLKVEPGLREVLAVLSEKFPLAIATNRGSSMPRILEHFDLSGYFSEVVTHQDVARPKPFPDMLLEVARRLNVAVRHMTFIGDSELDLAAAQRAGCHFIAYQWEGGQRMDHHLQLPQLIGH</sequence>
<dbReference type="GO" id="GO:0006281">
    <property type="term" value="P:DNA repair"/>
    <property type="evidence" value="ECO:0007669"/>
    <property type="project" value="TreeGrafter"/>
</dbReference>
<comment type="similarity">
    <text evidence="3">Belongs to the HAD-like hydrolase superfamily. CbbY/CbbZ/Gph/YieH family.</text>
</comment>
<dbReference type="EC" id="3.1.3.18" evidence="4"/>
<reference evidence="5" key="2">
    <citation type="submission" date="2006-05" db="EMBL/GenBank/DDBJ databases">
        <title>Sequencing of the draft genome and assembly of Desulfuromonas acetoxidans DSM 684.</title>
        <authorList>
            <consortium name="US DOE Joint Genome Institute (JGI-PGF)"/>
            <person name="Copeland A."/>
            <person name="Lucas S."/>
            <person name="Lapidus A."/>
            <person name="Barry K."/>
            <person name="Detter J.C."/>
            <person name="Glavina del Rio T."/>
            <person name="Hammon N."/>
            <person name="Israni S."/>
            <person name="Dalin E."/>
            <person name="Tice H."/>
            <person name="Bruce D."/>
            <person name="Pitluck S."/>
            <person name="Richardson P."/>
        </authorList>
    </citation>
    <scope>NUCLEOTIDE SEQUENCE [LARGE SCALE GENOMIC DNA]</scope>
    <source>
        <strain evidence="5">DSM 684</strain>
    </source>
</reference>
<dbReference type="Gene3D" id="1.10.150.240">
    <property type="entry name" value="Putative phosphatase, domain 2"/>
    <property type="match status" value="1"/>
</dbReference>
<accession>Q1K0V0</accession>
<keyword evidence="5" id="KW-0378">Hydrolase</keyword>
<dbReference type="SUPFAM" id="SSF56784">
    <property type="entry name" value="HAD-like"/>
    <property type="match status" value="1"/>
</dbReference>
<dbReference type="SFLD" id="SFLDS00003">
    <property type="entry name" value="Haloacid_Dehalogenase"/>
    <property type="match status" value="1"/>
</dbReference>
<evidence type="ECO:0000313" key="5">
    <source>
        <dbReference type="EMBL" id="EAT16258.1"/>
    </source>
</evidence>
<name>Q1K0V0_DESA6</name>
<protein>
    <recommendedName>
        <fullName evidence="4">phosphoglycolate phosphatase</fullName>
        <ecNumber evidence="4">3.1.3.18</ecNumber>
    </recommendedName>
</protein>
<proteinExistence type="inferred from homology"/>
<dbReference type="InterPro" id="IPR036412">
    <property type="entry name" value="HAD-like_sf"/>
</dbReference>
<dbReference type="InterPro" id="IPR023198">
    <property type="entry name" value="PGP-like_dom2"/>
</dbReference>
<dbReference type="GO" id="GO:0005829">
    <property type="term" value="C:cytosol"/>
    <property type="evidence" value="ECO:0007669"/>
    <property type="project" value="TreeGrafter"/>
</dbReference>
<comment type="catalytic activity">
    <reaction evidence="1">
        <text>2-phosphoglycolate + H2O = glycolate + phosphate</text>
        <dbReference type="Rhea" id="RHEA:14369"/>
        <dbReference type="ChEBI" id="CHEBI:15377"/>
        <dbReference type="ChEBI" id="CHEBI:29805"/>
        <dbReference type="ChEBI" id="CHEBI:43474"/>
        <dbReference type="ChEBI" id="CHEBI:58033"/>
        <dbReference type="EC" id="3.1.3.18"/>
    </reaction>
</comment>
<evidence type="ECO:0000256" key="3">
    <source>
        <dbReference type="ARBA" id="ARBA00006171"/>
    </source>
</evidence>
<dbReference type="NCBIfam" id="TIGR01509">
    <property type="entry name" value="HAD-SF-IA-v3"/>
    <property type="match status" value="1"/>
</dbReference>
<dbReference type="Proteomes" id="UP000005695">
    <property type="component" value="Unassembled WGS sequence"/>
</dbReference>
<dbReference type="SFLD" id="SFLDG01129">
    <property type="entry name" value="C1.5:_HAD__Beta-PGM__Phosphata"/>
    <property type="match status" value="1"/>
</dbReference>
<keyword evidence="6" id="KW-1185">Reference proteome</keyword>
<dbReference type="EMBL" id="AAEW02000006">
    <property type="protein sequence ID" value="EAT16258.1"/>
    <property type="molecule type" value="Genomic_DNA"/>
</dbReference>
<comment type="caution">
    <text evidence="5">The sequence shown here is derived from an EMBL/GenBank/DDBJ whole genome shotgun (WGS) entry which is preliminary data.</text>
</comment>
<dbReference type="OrthoDB" id="9793014at2"/>
<dbReference type="AlphaFoldDB" id="Q1K0V0"/>
<evidence type="ECO:0000256" key="4">
    <source>
        <dbReference type="ARBA" id="ARBA00013078"/>
    </source>
</evidence>
<dbReference type="Pfam" id="PF13419">
    <property type="entry name" value="HAD_2"/>
    <property type="match status" value="1"/>
</dbReference>
<dbReference type="InterPro" id="IPR023214">
    <property type="entry name" value="HAD_sf"/>
</dbReference>
<dbReference type="InterPro" id="IPR006439">
    <property type="entry name" value="HAD-SF_hydro_IA"/>
</dbReference>
<dbReference type="Gene3D" id="3.40.50.1000">
    <property type="entry name" value="HAD superfamily/HAD-like"/>
    <property type="match status" value="1"/>
</dbReference>
<comment type="pathway">
    <text evidence="2">Organic acid metabolism; glycolate biosynthesis; glycolate from 2-phosphoglycolate: step 1/1.</text>
</comment>
<evidence type="ECO:0000256" key="2">
    <source>
        <dbReference type="ARBA" id="ARBA00004818"/>
    </source>
</evidence>
<gene>
    <name evidence="5" type="ORF">Dace_1722</name>
</gene>
<organism evidence="5 6">
    <name type="scientific">Desulfuromonas acetoxidans (strain DSM 684 / 11070)</name>
    <dbReference type="NCBI Taxonomy" id="281689"/>
    <lineage>
        <taxon>Bacteria</taxon>
        <taxon>Pseudomonadati</taxon>
        <taxon>Thermodesulfobacteriota</taxon>
        <taxon>Desulfuromonadia</taxon>
        <taxon>Desulfuromonadales</taxon>
        <taxon>Desulfuromonadaceae</taxon>
        <taxon>Desulfuromonas</taxon>
    </lineage>
</organism>
<evidence type="ECO:0000256" key="1">
    <source>
        <dbReference type="ARBA" id="ARBA00000830"/>
    </source>
</evidence>
<dbReference type="PANTHER" id="PTHR43434:SF1">
    <property type="entry name" value="PHOSPHOGLYCOLATE PHOSPHATASE"/>
    <property type="match status" value="1"/>
</dbReference>
<evidence type="ECO:0000313" key="6">
    <source>
        <dbReference type="Proteomes" id="UP000005695"/>
    </source>
</evidence>
<dbReference type="PANTHER" id="PTHR43434">
    <property type="entry name" value="PHOSPHOGLYCOLATE PHOSPHATASE"/>
    <property type="match status" value="1"/>
</dbReference>